<comment type="subcellular location">
    <subcellularLocation>
        <location evidence="1">Endomembrane system</location>
        <topology evidence="1">Multi-pass membrane protein</topology>
    </subcellularLocation>
    <subcellularLocation>
        <location evidence="3">Endoplasmic reticulum membrane</location>
    </subcellularLocation>
    <subcellularLocation>
        <location evidence="2">Nucleus envelope</location>
    </subcellularLocation>
</comment>
<evidence type="ECO:0000256" key="8">
    <source>
        <dbReference type="ARBA" id="ARBA00023136"/>
    </source>
</evidence>
<evidence type="ECO:0000256" key="9">
    <source>
        <dbReference type="ARBA" id="ARBA00023242"/>
    </source>
</evidence>
<dbReference type="GO" id="GO:0005789">
    <property type="term" value="C:endoplasmic reticulum membrane"/>
    <property type="evidence" value="ECO:0007669"/>
    <property type="project" value="UniProtKB-SubCell"/>
</dbReference>
<accession>A0A7J7JL25</accession>
<evidence type="ECO:0000256" key="2">
    <source>
        <dbReference type="ARBA" id="ARBA00004259"/>
    </source>
</evidence>
<organism evidence="11 12">
    <name type="scientific">Bugula neritina</name>
    <name type="common">Brown bryozoan</name>
    <name type="synonym">Sertularia neritina</name>
    <dbReference type="NCBI Taxonomy" id="10212"/>
    <lineage>
        <taxon>Eukaryota</taxon>
        <taxon>Metazoa</taxon>
        <taxon>Spiralia</taxon>
        <taxon>Lophotrochozoa</taxon>
        <taxon>Bryozoa</taxon>
        <taxon>Gymnolaemata</taxon>
        <taxon>Cheilostomatida</taxon>
        <taxon>Flustrina</taxon>
        <taxon>Buguloidea</taxon>
        <taxon>Bugulidae</taxon>
        <taxon>Bugula</taxon>
    </lineage>
</organism>
<dbReference type="GO" id="GO:0071763">
    <property type="term" value="P:nuclear membrane organization"/>
    <property type="evidence" value="ECO:0007669"/>
    <property type="project" value="TreeGrafter"/>
</dbReference>
<evidence type="ECO:0000313" key="12">
    <source>
        <dbReference type="Proteomes" id="UP000593567"/>
    </source>
</evidence>
<feature type="transmembrane region" description="Helical" evidence="10">
    <location>
        <begin position="103"/>
        <end position="125"/>
    </location>
</feature>
<evidence type="ECO:0000313" key="11">
    <source>
        <dbReference type="EMBL" id="KAF6026787.1"/>
    </source>
</evidence>
<dbReference type="EMBL" id="VXIV02002204">
    <property type="protein sequence ID" value="KAF6026787.1"/>
    <property type="molecule type" value="Genomic_DNA"/>
</dbReference>
<keyword evidence="7 10" id="KW-1133">Transmembrane helix</keyword>
<dbReference type="PANTHER" id="PTHR13416">
    <property type="match status" value="1"/>
</dbReference>
<keyword evidence="12" id="KW-1185">Reference proteome</keyword>
<dbReference type="PANTHER" id="PTHR13416:SF2">
    <property type="entry name" value="TRANSMEMBRANE PROTEIN 43"/>
    <property type="match status" value="1"/>
</dbReference>
<evidence type="ECO:0000256" key="10">
    <source>
        <dbReference type="SAM" id="Phobius"/>
    </source>
</evidence>
<proteinExistence type="inferred from homology"/>
<comment type="similarity">
    <text evidence="4">Belongs to the TMEM43 family.</text>
</comment>
<dbReference type="Pfam" id="PF07787">
    <property type="entry name" value="TMEM43"/>
    <property type="match status" value="1"/>
</dbReference>
<keyword evidence="5 10" id="KW-0812">Transmembrane</keyword>
<dbReference type="GO" id="GO:0005637">
    <property type="term" value="C:nuclear inner membrane"/>
    <property type="evidence" value="ECO:0007669"/>
    <property type="project" value="TreeGrafter"/>
</dbReference>
<evidence type="ECO:0000256" key="5">
    <source>
        <dbReference type="ARBA" id="ARBA00022692"/>
    </source>
</evidence>
<evidence type="ECO:0000256" key="7">
    <source>
        <dbReference type="ARBA" id="ARBA00022989"/>
    </source>
</evidence>
<protein>
    <submittedName>
        <fullName evidence="11">TMEM43</fullName>
    </submittedName>
</protein>
<evidence type="ECO:0000256" key="3">
    <source>
        <dbReference type="ARBA" id="ARBA00004586"/>
    </source>
</evidence>
<comment type="caution">
    <text evidence="11">The sequence shown here is derived from an EMBL/GenBank/DDBJ whole genome shotgun (WGS) entry which is preliminary data.</text>
</comment>
<name>A0A7J7JL25_BUGNE</name>
<dbReference type="AlphaFoldDB" id="A0A7J7JL25"/>
<feature type="transmembrane region" description="Helical" evidence="10">
    <location>
        <begin position="137"/>
        <end position="164"/>
    </location>
</feature>
<keyword evidence="9" id="KW-0539">Nucleus</keyword>
<evidence type="ECO:0000256" key="4">
    <source>
        <dbReference type="ARBA" id="ARBA00006627"/>
    </source>
</evidence>
<evidence type="ECO:0000256" key="6">
    <source>
        <dbReference type="ARBA" id="ARBA00022824"/>
    </source>
</evidence>
<dbReference type="Proteomes" id="UP000593567">
    <property type="component" value="Unassembled WGS sequence"/>
</dbReference>
<dbReference type="InterPro" id="IPR012430">
    <property type="entry name" value="TMEM43_fam"/>
</dbReference>
<dbReference type="GO" id="GO:0006629">
    <property type="term" value="P:lipid metabolic process"/>
    <property type="evidence" value="ECO:0007669"/>
    <property type="project" value="TreeGrafter"/>
</dbReference>
<gene>
    <name evidence="11" type="ORF">EB796_014888</name>
</gene>
<feature type="transmembrane region" description="Helical" evidence="10">
    <location>
        <begin position="170"/>
        <end position="188"/>
    </location>
</feature>
<evidence type="ECO:0000256" key="1">
    <source>
        <dbReference type="ARBA" id="ARBA00004127"/>
    </source>
</evidence>
<sequence length="200" mass="21968">MFTVSYIELVAEINEYHDLTPTVVPDGLSHVGDVRVAFSYAGLCKDSKLGQAQLVSVMAMQDGFTLTGYQTEAGNVLEMISLSHKSPEEMVSSAHSQNNLMTWLIRGAGLFINFLGFTCLTSLIRTLVSYIPIIRELVYISVTSFNISLSVSLSLVTIALSWIIYRPTMALSIIALAAGFIIIPRLRISSDLPSQGRRFV</sequence>
<keyword evidence="8 10" id="KW-0472">Membrane</keyword>
<dbReference type="OrthoDB" id="410725at2759"/>
<reference evidence="11" key="1">
    <citation type="submission" date="2020-06" db="EMBL/GenBank/DDBJ databases">
        <title>Draft genome of Bugula neritina, a colonial animal packing powerful symbionts and potential medicines.</title>
        <authorList>
            <person name="Rayko M."/>
        </authorList>
    </citation>
    <scope>NUCLEOTIDE SEQUENCE [LARGE SCALE GENOMIC DNA]</scope>
    <source>
        <strain evidence="11">Kwan_BN1</strain>
    </source>
</reference>
<keyword evidence="6" id="KW-0256">Endoplasmic reticulum</keyword>